<name>A0A1L3KS77_9ZZZZ</name>
<protein>
    <submittedName>
        <fullName evidence="1">Uncharacterized protein</fullName>
    </submittedName>
</protein>
<reference evidence="1" key="1">
    <citation type="submission" date="2016-11" db="EMBL/GenBank/DDBJ databases">
        <title>New CRISPR-Cas systems from uncultivated microbespotential reviewing scientists.</title>
        <authorList>
            <person name="Burstein D."/>
            <person name="Harrington L.B."/>
            <person name="Strutt S.C."/>
            <person name="Probst A.J."/>
            <person name="Anantharaman K."/>
            <person name="Thoman B.C."/>
            <person name="Doudna J.A."/>
            <person name="Banfield J.F."/>
        </authorList>
    </citation>
    <scope>NUCLEOTIDE SEQUENCE</scope>
</reference>
<dbReference type="AlphaFoldDB" id="A0A1L3KS77"/>
<proteinExistence type="predicted"/>
<organism evidence="1">
    <name type="scientific">uncultured microorganism</name>
    <dbReference type="NCBI Taxonomy" id="358574"/>
    <lineage>
        <taxon>unclassified sequences</taxon>
        <taxon>environmental samples</taxon>
    </lineage>
</organism>
<dbReference type="EMBL" id="KY194792">
    <property type="protein sequence ID" value="APG80676.1"/>
    <property type="molecule type" value="Genomic_DNA"/>
</dbReference>
<sequence length="235" mass="27302">MAVGLAPNFKNYLCYNLSLNEEYKTNFNILEIGPPRIGKSTLAYDLSERILAFKWGVKYLNVAGEILKRGFLIDNYVYTNEQPIRNLLLKNPGQPKIIDEAFFNFDKRLSMTNPVIESTSALNKYASALSITFILMQEQDELDKRIVKAMDLVFYLSSYSTAYLYARPKALGPLLRVPYSLFNFDFSALRAADKTRLDHQFKSFPEYIHKISWHNKDRDIGFAEYLKYKSQKQQI</sequence>
<accession>A0A1L3KS77</accession>
<evidence type="ECO:0000313" key="1">
    <source>
        <dbReference type="EMBL" id="APG80676.1"/>
    </source>
</evidence>